<reference evidence="3" key="1">
    <citation type="submission" date="2020-08" db="EMBL/GenBank/DDBJ databases">
        <title>Lewinella bacteria from marine environments.</title>
        <authorList>
            <person name="Zhong Y."/>
        </authorList>
    </citation>
    <scope>NUCLEOTIDE SEQUENCE</scope>
    <source>
        <strain evidence="3">KCTC 42187</strain>
    </source>
</reference>
<name>A0A923T7U9_9BACT</name>
<evidence type="ECO:0000313" key="4">
    <source>
        <dbReference type="Proteomes" id="UP000650081"/>
    </source>
</evidence>
<feature type="domain" description="Spermatogenesis-associated protein 20-like TRX" evidence="2">
    <location>
        <begin position="22"/>
        <end position="128"/>
    </location>
</feature>
<dbReference type="SUPFAM" id="SSF52833">
    <property type="entry name" value="Thioredoxin-like"/>
    <property type="match status" value="1"/>
</dbReference>
<sequence length="172" mass="19827">MKITVSFLLFVVFLFAAPGLSAQIEWLSWEEAVARNKKAPKKMLIDVYTEWCGWCKKMDSQVFTDPLIAKYVKEHFYAVKFDAEQKGQLTYDGHVFKFNTTFGRRGAHELAYALLDGRMSYPTIVYLDEKRDRITISPGFKPAGSFIHELGYIQGGHYRGKTYQDYLKSIGK</sequence>
<evidence type="ECO:0000313" key="3">
    <source>
        <dbReference type="EMBL" id="MBC6994915.1"/>
    </source>
</evidence>
<dbReference type="Pfam" id="PF03190">
    <property type="entry name" value="Thioredox_DsbH"/>
    <property type="match status" value="1"/>
</dbReference>
<proteinExistence type="predicted"/>
<evidence type="ECO:0000256" key="1">
    <source>
        <dbReference type="ARBA" id="ARBA00023284"/>
    </source>
</evidence>
<keyword evidence="1" id="KW-0676">Redox-active center</keyword>
<dbReference type="Gene3D" id="3.40.30.10">
    <property type="entry name" value="Glutaredoxin"/>
    <property type="match status" value="1"/>
</dbReference>
<gene>
    <name evidence="3" type="ORF">H9S92_12120</name>
</gene>
<evidence type="ECO:0000259" key="2">
    <source>
        <dbReference type="Pfam" id="PF03190"/>
    </source>
</evidence>
<accession>A0A923T7U9</accession>
<dbReference type="InterPro" id="IPR036249">
    <property type="entry name" value="Thioredoxin-like_sf"/>
</dbReference>
<protein>
    <submittedName>
        <fullName evidence="3">DUF255 domain-containing protein</fullName>
    </submittedName>
</protein>
<dbReference type="InterPro" id="IPR017937">
    <property type="entry name" value="Thioredoxin_CS"/>
</dbReference>
<dbReference type="RefSeq" id="WP_187466977.1">
    <property type="nucleotide sequence ID" value="NZ_JACSIT010000113.1"/>
</dbReference>
<dbReference type="EMBL" id="JACSIT010000113">
    <property type="protein sequence ID" value="MBC6994915.1"/>
    <property type="molecule type" value="Genomic_DNA"/>
</dbReference>
<comment type="caution">
    <text evidence="3">The sequence shown here is derived from an EMBL/GenBank/DDBJ whole genome shotgun (WGS) entry which is preliminary data.</text>
</comment>
<keyword evidence="4" id="KW-1185">Reference proteome</keyword>
<organism evidence="3 4">
    <name type="scientific">Neolewinella lacunae</name>
    <dbReference type="NCBI Taxonomy" id="1517758"/>
    <lineage>
        <taxon>Bacteria</taxon>
        <taxon>Pseudomonadati</taxon>
        <taxon>Bacteroidota</taxon>
        <taxon>Saprospiria</taxon>
        <taxon>Saprospirales</taxon>
        <taxon>Lewinellaceae</taxon>
        <taxon>Neolewinella</taxon>
    </lineage>
</organism>
<dbReference type="Proteomes" id="UP000650081">
    <property type="component" value="Unassembled WGS sequence"/>
</dbReference>
<dbReference type="PROSITE" id="PS00194">
    <property type="entry name" value="THIOREDOXIN_1"/>
    <property type="match status" value="1"/>
</dbReference>
<dbReference type="AlphaFoldDB" id="A0A923T7U9"/>
<dbReference type="InterPro" id="IPR004879">
    <property type="entry name" value="Ssp411-like_TRX"/>
</dbReference>